<dbReference type="SUPFAM" id="SSF117892">
    <property type="entry name" value="Band 7/SPFH domain"/>
    <property type="match status" value="1"/>
</dbReference>
<proteinExistence type="predicted"/>
<dbReference type="SMART" id="SM00244">
    <property type="entry name" value="PHB"/>
    <property type="match status" value="1"/>
</dbReference>
<organism evidence="4 5">
    <name type="scientific">Candidatus Magnetoglobus multicellularis str. Araruama</name>
    <dbReference type="NCBI Taxonomy" id="890399"/>
    <lineage>
        <taxon>Bacteria</taxon>
        <taxon>Pseudomonadati</taxon>
        <taxon>Thermodesulfobacteriota</taxon>
        <taxon>Desulfobacteria</taxon>
        <taxon>Desulfobacterales</taxon>
        <taxon>Desulfobacteraceae</taxon>
        <taxon>Candidatus Magnetoglobus</taxon>
    </lineage>
</organism>
<protein>
    <submittedName>
        <fullName evidence="4">Band 7 protein</fullName>
    </submittedName>
</protein>
<dbReference type="Gene3D" id="3.30.479.30">
    <property type="entry name" value="Band 7 domain"/>
    <property type="match status" value="1"/>
</dbReference>
<dbReference type="EMBL" id="ATBP01001087">
    <property type="protein sequence ID" value="ETR68074.1"/>
    <property type="molecule type" value="Genomic_DNA"/>
</dbReference>
<dbReference type="CDD" id="cd03401">
    <property type="entry name" value="SPFH_prohibitin"/>
    <property type="match status" value="1"/>
</dbReference>
<gene>
    <name evidence="4" type="ORF">OMM_04777</name>
</gene>
<dbReference type="Proteomes" id="UP000189670">
    <property type="component" value="Unassembled WGS sequence"/>
</dbReference>
<comment type="subcellular location">
    <subcellularLocation>
        <location evidence="1">Membrane</location>
        <topology evidence="1">Single-pass membrane protein</topology>
    </subcellularLocation>
</comment>
<evidence type="ECO:0000256" key="2">
    <source>
        <dbReference type="SAM" id="Phobius"/>
    </source>
</evidence>
<dbReference type="PANTHER" id="PTHR23222:SF0">
    <property type="entry name" value="PROHIBITIN 1"/>
    <property type="match status" value="1"/>
</dbReference>
<keyword evidence="2" id="KW-1133">Transmembrane helix</keyword>
<comment type="caution">
    <text evidence="4">The sequence shown here is derived from an EMBL/GenBank/DDBJ whole genome shotgun (WGS) entry which is preliminary data.</text>
</comment>
<feature type="transmembrane region" description="Helical" evidence="2">
    <location>
        <begin position="15"/>
        <end position="36"/>
    </location>
</feature>
<dbReference type="PANTHER" id="PTHR23222">
    <property type="entry name" value="PROHIBITIN"/>
    <property type="match status" value="1"/>
</dbReference>
<evidence type="ECO:0000259" key="3">
    <source>
        <dbReference type="SMART" id="SM00244"/>
    </source>
</evidence>
<evidence type="ECO:0000256" key="1">
    <source>
        <dbReference type="ARBA" id="ARBA00004167"/>
    </source>
</evidence>
<keyword evidence="2" id="KW-0472">Membrane</keyword>
<feature type="domain" description="Band 7" evidence="3">
    <location>
        <begin position="33"/>
        <end position="195"/>
    </location>
</feature>
<dbReference type="GO" id="GO:0016020">
    <property type="term" value="C:membrane"/>
    <property type="evidence" value="ECO:0007669"/>
    <property type="project" value="UniProtKB-SubCell"/>
</dbReference>
<dbReference type="Pfam" id="PF01145">
    <property type="entry name" value="Band_7"/>
    <property type="match status" value="1"/>
</dbReference>
<dbReference type="InterPro" id="IPR036013">
    <property type="entry name" value="Band_7/SPFH_dom_sf"/>
</dbReference>
<dbReference type="AlphaFoldDB" id="A0A1V1NZV9"/>
<accession>A0A1V1NZV9</accession>
<dbReference type="InterPro" id="IPR001107">
    <property type="entry name" value="Band_7"/>
</dbReference>
<reference evidence="5" key="1">
    <citation type="submission" date="2012-11" db="EMBL/GenBank/DDBJ databases">
        <authorList>
            <person name="Lucero-Rivera Y.E."/>
            <person name="Tovar-Ramirez D."/>
        </authorList>
    </citation>
    <scope>NUCLEOTIDE SEQUENCE [LARGE SCALE GENOMIC DNA]</scope>
    <source>
        <strain evidence="5">Araruama</strain>
    </source>
</reference>
<name>A0A1V1NZV9_9BACT</name>
<evidence type="ECO:0000313" key="4">
    <source>
        <dbReference type="EMBL" id="ETR68074.1"/>
    </source>
</evidence>
<keyword evidence="2" id="KW-0812">Transmembrane</keyword>
<sequence>MNEQSKATMVAKAPIFISIVLIMILTVTFLSSKIFYSIKSGQAGVRWKRFSGTEIDHIYEEGLNIIMPWDEMFIYNIRIQEISVEMDVLSKTGLKVQLYLSIRYAPEFKLLGVLHQQIGPDYAHTVIIPEIESVLREIIGTMGAEQIYTTGREVIIEAINQAIEQVAQRYINVDDVLIKKIELPKSVAEAIRFKIEQKHLVEAHEFIVEKEKRKQ</sequence>
<dbReference type="InterPro" id="IPR000163">
    <property type="entry name" value="Prohibitin"/>
</dbReference>
<evidence type="ECO:0000313" key="5">
    <source>
        <dbReference type="Proteomes" id="UP000189670"/>
    </source>
</evidence>